<accession>A0A0C9YZ33</accession>
<dbReference type="EMBL" id="KN833686">
    <property type="protein sequence ID" value="KIK30425.1"/>
    <property type="molecule type" value="Genomic_DNA"/>
</dbReference>
<reference evidence="1 2" key="1">
    <citation type="submission" date="2014-04" db="EMBL/GenBank/DDBJ databases">
        <authorList>
            <consortium name="DOE Joint Genome Institute"/>
            <person name="Kuo A."/>
            <person name="Kohler A."/>
            <person name="Costa M.D."/>
            <person name="Nagy L.G."/>
            <person name="Floudas D."/>
            <person name="Copeland A."/>
            <person name="Barry K.W."/>
            <person name="Cichocki N."/>
            <person name="Veneault-Fourrey C."/>
            <person name="LaButti K."/>
            <person name="Lindquist E.A."/>
            <person name="Lipzen A."/>
            <person name="Lundell T."/>
            <person name="Morin E."/>
            <person name="Murat C."/>
            <person name="Sun H."/>
            <person name="Tunlid A."/>
            <person name="Henrissat B."/>
            <person name="Grigoriev I.V."/>
            <person name="Hibbett D.S."/>
            <person name="Martin F."/>
            <person name="Nordberg H.P."/>
            <person name="Cantor M.N."/>
            <person name="Hua S.X."/>
        </authorList>
    </citation>
    <scope>NUCLEOTIDE SEQUENCE [LARGE SCALE GENOMIC DNA]</scope>
    <source>
        <strain evidence="1 2">441</strain>
    </source>
</reference>
<proteinExistence type="predicted"/>
<dbReference type="HOGENOM" id="CLU_2543434_0_0_1"/>
<sequence length="83" mass="9277">MWCRPFRSSSVPREMLRVCVVGHEIRVRTADGGHMGRAGAEYILVQNQGSRRATIWIVTIVVVHGDLHETGIALYGYFGSNHP</sequence>
<dbReference type="Proteomes" id="UP000054018">
    <property type="component" value="Unassembled WGS sequence"/>
</dbReference>
<keyword evidence="2" id="KW-1185">Reference proteome</keyword>
<gene>
    <name evidence="1" type="ORF">PISMIDRAFT_293344</name>
</gene>
<organism evidence="1 2">
    <name type="scientific">Pisolithus microcarpus 441</name>
    <dbReference type="NCBI Taxonomy" id="765257"/>
    <lineage>
        <taxon>Eukaryota</taxon>
        <taxon>Fungi</taxon>
        <taxon>Dikarya</taxon>
        <taxon>Basidiomycota</taxon>
        <taxon>Agaricomycotina</taxon>
        <taxon>Agaricomycetes</taxon>
        <taxon>Agaricomycetidae</taxon>
        <taxon>Boletales</taxon>
        <taxon>Sclerodermatineae</taxon>
        <taxon>Pisolithaceae</taxon>
        <taxon>Pisolithus</taxon>
    </lineage>
</organism>
<evidence type="ECO:0000313" key="2">
    <source>
        <dbReference type="Proteomes" id="UP000054018"/>
    </source>
</evidence>
<dbReference type="AlphaFoldDB" id="A0A0C9YZ33"/>
<name>A0A0C9YZ33_9AGAM</name>
<reference evidence="2" key="2">
    <citation type="submission" date="2015-01" db="EMBL/GenBank/DDBJ databases">
        <title>Evolutionary Origins and Diversification of the Mycorrhizal Mutualists.</title>
        <authorList>
            <consortium name="DOE Joint Genome Institute"/>
            <consortium name="Mycorrhizal Genomics Consortium"/>
            <person name="Kohler A."/>
            <person name="Kuo A."/>
            <person name="Nagy L.G."/>
            <person name="Floudas D."/>
            <person name="Copeland A."/>
            <person name="Barry K.W."/>
            <person name="Cichocki N."/>
            <person name="Veneault-Fourrey C."/>
            <person name="LaButti K."/>
            <person name="Lindquist E.A."/>
            <person name="Lipzen A."/>
            <person name="Lundell T."/>
            <person name="Morin E."/>
            <person name="Murat C."/>
            <person name="Riley R."/>
            <person name="Ohm R."/>
            <person name="Sun H."/>
            <person name="Tunlid A."/>
            <person name="Henrissat B."/>
            <person name="Grigoriev I.V."/>
            <person name="Hibbett D.S."/>
            <person name="Martin F."/>
        </authorList>
    </citation>
    <scope>NUCLEOTIDE SEQUENCE [LARGE SCALE GENOMIC DNA]</scope>
    <source>
        <strain evidence="2">441</strain>
    </source>
</reference>
<protein>
    <submittedName>
        <fullName evidence="1">Uncharacterized protein</fullName>
    </submittedName>
</protein>
<evidence type="ECO:0000313" key="1">
    <source>
        <dbReference type="EMBL" id="KIK30425.1"/>
    </source>
</evidence>